<organism evidence="2 3">
    <name type="scientific">Rhizoctonia solani</name>
    <dbReference type="NCBI Taxonomy" id="456999"/>
    <lineage>
        <taxon>Eukaryota</taxon>
        <taxon>Fungi</taxon>
        <taxon>Dikarya</taxon>
        <taxon>Basidiomycota</taxon>
        <taxon>Agaricomycotina</taxon>
        <taxon>Agaricomycetes</taxon>
        <taxon>Cantharellales</taxon>
        <taxon>Ceratobasidiaceae</taxon>
        <taxon>Rhizoctonia</taxon>
    </lineage>
</organism>
<comment type="caution">
    <text evidence="2">The sequence shown here is derived from an EMBL/GenBank/DDBJ whole genome shotgun (WGS) entry which is preliminary data.</text>
</comment>
<sequence length="90" mass="10023">MLDPKMTPEGRIVRDTVISQYVTVSGLALLLYDHCLTLAAEVELVWPAKMSPVKCAFLINRYVCPLVLSFICAVNSGHWKNLDDKVSQEG</sequence>
<name>A0A8H3AZV2_9AGAM</name>
<protein>
    <recommendedName>
        <fullName evidence="1">DUF6533 domain-containing protein</fullName>
    </recommendedName>
</protein>
<evidence type="ECO:0000259" key="1">
    <source>
        <dbReference type="Pfam" id="PF20151"/>
    </source>
</evidence>
<accession>A0A8H3AZV2</accession>
<reference evidence="2" key="1">
    <citation type="submission" date="2021-01" db="EMBL/GenBank/DDBJ databases">
        <authorList>
            <person name="Kaushik A."/>
        </authorList>
    </citation>
    <scope>NUCLEOTIDE SEQUENCE</scope>
    <source>
        <strain evidence="2">AG1-1A</strain>
    </source>
</reference>
<feature type="domain" description="DUF6533" evidence="1">
    <location>
        <begin position="21"/>
        <end position="64"/>
    </location>
</feature>
<proteinExistence type="predicted"/>
<dbReference type="Pfam" id="PF20151">
    <property type="entry name" value="DUF6533"/>
    <property type="match status" value="1"/>
</dbReference>
<dbReference type="InterPro" id="IPR045340">
    <property type="entry name" value="DUF6533"/>
</dbReference>
<evidence type="ECO:0000313" key="2">
    <source>
        <dbReference type="EMBL" id="CAE6444575.1"/>
    </source>
</evidence>
<dbReference type="EMBL" id="CAJMWR010002423">
    <property type="protein sequence ID" value="CAE6444575.1"/>
    <property type="molecule type" value="Genomic_DNA"/>
</dbReference>
<gene>
    <name evidence="2" type="ORF">RDB_LOCUS83120</name>
</gene>
<dbReference type="Proteomes" id="UP000663840">
    <property type="component" value="Unassembled WGS sequence"/>
</dbReference>
<dbReference type="AlphaFoldDB" id="A0A8H3AZV2"/>
<evidence type="ECO:0000313" key="3">
    <source>
        <dbReference type="Proteomes" id="UP000663840"/>
    </source>
</evidence>